<evidence type="ECO:0000313" key="2">
    <source>
        <dbReference type="Proteomes" id="UP000324222"/>
    </source>
</evidence>
<gene>
    <name evidence="1" type="ORF">E2C01_040367</name>
</gene>
<keyword evidence="2" id="KW-1185">Reference proteome</keyword>
<evidence type="ECO:0000313" key="1">
    <source>
        <dbReference type="EMBL" id="MPC46643.1"/>
    </source>
</evidence>
<sequence length="126" mass="13642">MTYGLAICFDPGDGGATLWPPRVRGALPWCTWSFLTVPPQVNGYLGFAPYSSCCVVSSAVTQRLEASFVLPCVIMIFRKIVDVLNQSAMPAAARTFCIYDNYPSSPLPVPAALSALPPERHTPGEY</sequence>
<protein>
    <submittedName>
        <fullName evidence="1">Uncharacterized protein</fullName>
    </submittedName>
</protein>
<proteinExistence type="predicted"/>
<dbReference type="AlphaFoldDB" id="A0A5B7FNK6"/>
<name>A0A5B7FNK6_PORTR</name>
<dbReference type="Proteomes" id="UP000324222">
    <property type="component" value="Unassembled WGS sequence"/>
</dbReference>
<accession>A0A5B7FNK6</accession>
<dbReference type="EMBL" id="VSRR010007308">
    <property type="protein sequence ID" value="MPC46643.1"/>
    <property type="molecule type" value="Genomic_DNA"/>
</dbReference>
<organism evidence="1 2">
    <name type="scientific">Portunus trituberculatus</name>
    <name type="common">Swimming crab</name>
    <name type="synonym">Neptunus trituberculatus</name>
    <dbReference type="NCBI Taxonomy" id="210409"/>
    <lineage>
        <taxon>Eukaryota</taxon>
        <taxon>Metazoa</taxon>
        <taxon>Ecdysozoa</taxon>
        <taxon>Arthropoda</taxon>
        <taxon>Crustacea</taxon>
        <taxon>Multicrustacea</taxon>
        <taxon>Malacostraca</taxon>
        <taxon>Eumalacostraca</taxon>
        <taxon>Eucarida</taxon>
        <taxon>Decapoda</taxon>
        <taxon>Pleocyemata</taxon>
        <taxon>Brachyura</taxon>
        <taxon>Eubrachyura</taxon>
        <taxon>Portunoidea</taxon>
        <taxon>Portunidae</taxon>
        <taxon>Portuninae</taxon>
        <taxon>Portunus</taxon>
    </lineage>
</organism>
<comment type="caution">
    <text evidence="1">The sequence shown here is derived from an EMBL/GenBank/DDBJ whole genome shotgun (WGS) entry which is preliminary data.</text>
</comment>
<reference evidence="1 2" key="1">
    <citation type="submission" date="2019-05" db="EMBL/GenBank/DDBJ databases">
        <title>Another draft genome of Portunus trituberculatus and its Hox gene families provides insights of decapod evolution.</title>
        <authorList>
            <person name="Jeong J.-H."/>
            <person name="Song I."/>
            <person name="Kim S."/>
            <person name="Choi T."/>
            <person name="Kim D."/>
            <person name="Ryu S."/>
            <person name="Kim W."/>
        </authorList>
    </citation>
    <scope>NUCLEOTIDE SEQUENCE [LARGE SCALE GENOMIC DNA]</scope>
    <source>
        <tissue evidence="1">Muscle</tissue>
    </source>
</reference>